<dbReference type="InterPro" id="IPR036641">
    <property type="entry name" value="HPT_dom_sf"/>
</dbReference>
<dbReference type="Gene3D" id="3.30.565.10">
    <property type="entry name" value="Histidine kinase-like ATPase, C-terminal domain"/>
    <property type="match status" value="1"/>
</dbReference>
<dbReference type="InterPro" id="IPR003660">
    <property type="entry name" value="HAMP_dom"/>
</dbReference>
<keyword evidence="17" id="KW-1185">Reference proteome</keyword>
<dbReference type="Gene3D" id="1.10.287.130">
    <property type="match status" value="1"/>
</dbReference>
<evidence type="ECO:0000256" key="10">
    <source>
        <dbReference type="SAM" id="Coils"/>
    </source>
</evidence>
<feature type="domain" description="HPt" evidence="15">
    <location>
        <begin position="838"/>
        <end position="931"/>
    </location>
</feature>
<dbReference type="CDD" id="cd00088">
    <property type="entry name" value="HPT"/>
    <property type="match status" value="1"/>
</dbReference>
<feature type="modified residue" description="4-aspartylphosphate" evidence="9">
    <location>
        <position position="726"/>
    </location>
</feature>
<comment type="catalytic activity">
    <reaction evidence="1">
        <text>ATP + protein L-histidine = ADP + protein N-phospho-L-histidine.</text>
        <dbReference type="EC" id="2.7.13.3"/>
    </reaction>
</comment>
<evidence type="ECO:0000259" key="12">
    <source>
        <dbReference type="PROSITE" id="PS50109"/>
    </source>
</evidence>
<dbReference type="InterPro" id="IPR003661">
    <property type="entry name" value="HisK_dim/P_dom"/>
</dbReference>
<dbReference type="Pfam" id="PF00072">
    <property type="entry name" value="Response_reg"/>
    <property type="match status" value="2"/>
</dbReference>
<evidence type="ECO:0000256" key="8">
    <source>
        <dbReference type="PROSITE-ProRule" id="PRU00110"/>
    </source>
</evidence>
<dbReference type="SMART" id="SM00387">
    <property type="entry name" value="HATPase_c"/>
    <property type="match status" value="1"/>
</dbReference>
<evidence type="ECO:0000256" key="4">
    <source>
        <dbReference type="ARBA" id="ARBA00022553"/>
    </source>
</evidence>
<dbReference type="InterPro" id="IPR036890">
    <property type="entry name" value="HATPase_C_sf"/>
</dbReference>
<dbReference type="SUPFAM" id="SSF52172">
    <property type="entry name" value="CheY-like"/>
    <property type="match status" value="2"/>
</dbReference>
<dbReference type="CDD" id="cd16922">
    <property type="entry name" value="HATPase_EvgS-ArcB-TorS-like"/>
    <property type="match status" value="1"/>
</dbReference>
<feature type="transmembrane region" description="Helical" evidence="11">
    <location>
        <begin position="15"/>
        <end position="34"/>
    </location>
</feature>
<dbReference type="InterPro" id="IPR001789">
    <property type="entry name" value="Sig_transdc_resp-reg_receiver"/>
</dbReference>
<feature type="domain" description="Response regulatory" evidence="13">
    <location>
        <begin position="530"/>
        <end position="650"/>
    </location>
</feature>
<keyword evidence="5" id="KW-0808">Transferase</keyword>
<organism evidence="16 17">
    <name type="scientific">Kistimonas scapharcae</name>
    <dbReference type="NCBI Taxonomy" id="1036133"/>
    <lineage>
        <taxon>Bacteria</taxon>
        <taxon>Pseudomonadati</taxon>
        <taxon>Pseudomonadota</taxon>
        <taxon>Gammaproteobacteria</taxon>
        <taxon>Oceanospirillales</taxon>
        <taxon>Endozoicomonadaceae</taxon>
        <taxon>Kistimonas</taxon>
    </lineage>
</organism>
<dbReference type="SUPFAM" id="SSF55874">
    <property type="entry name" value="ATPase domain of HSP90 chaperone/DNA topoisomerase II/histidine kinase"/>
    <property type="match status" value="1"/>
</dbReference>
<feature type="transmembrane region" description="Helical" evidence="11">
    <location>
        <begin position="158"/>
        <end position="178"/>
    </location>
</feature>
<evidence type="ECO:0000256" key="9">
    <source>
        <dbReference type="PROSITE-ProRule" id="PRU00169"/>
    </source>
</evidence>
<dbReference type="SUPFAM" id="SSF158472">
    <property type="entry name" value="HAMP domain-like"/>
    <property type="match status" value="1"/>
</dbReference>
<evidence type="ECO:0000256" key="1">
    <source>
        <dbReference type="ARBA" id="ARBA00000085"/>
    </source>
</evidence>
<dbReference type="EMBL" id="BAABFL010000353">
    <property type="protein sequence ID" value="GAA4650038.1"/>
    <property type="molecule type" value="Genomic_DNA"/>
</dbReference>
<dbReference type="PANTHER" id="PTHR45339">
    <property type="entry name" value="HYBRID SIGNAL TRANSDUCTION HISTIDINE KINASE J"/>
    <property type="match status" value="1"/>
</dbReference>
<dbReference type="Gene3D" id="1.20.120.160">
    <property type="entry name" value="HPT domain"/>
    <property type="match status" value="1"/>
</dbReference>
<dbReference type="PROSITE" id="PS50885">
    <property type="entry name" value="HAMP"/>
    <property type="match status" value="1"/>
</dbReference>
<evidence type="ECO:0000256" key="11">
    <source>
        <dbReference type="SAM" id="Phobius"/>
    </source>
</evidence>
<evidence type="ECO:0000256" key="7">
    <source>
        <dbReference type="ARBA" id="ARBA00023012"/>
    </source>
</evidence>
<evidence type="ECO:0000256" key="2">
    <source>
        <dbReference type="ARBA" id="ARBA00004370"/>
    </source>
</evidence>
<evidence type="ECO:0000256" key="5">
    <source>
        <dbReference type="ARBA" id="ARBA00022679"/>
    </source>
</evidence>
<dbReference type="SMART" id="SM00388">
    <property type="entry name" value="HisKA"/>
    <property type="match status" value="1"/>
</dbReference>
<feature type="domain" description="Response regulatory" evidence="13">
    <location>
        <begin position="677"/>
        <end position="797"/>
    </location>
</feature>
<dbReference type="InterPro" id="IPR011006">
    <property type="entry name" value="CheY-like_superfamily"/>
</dbReference>
<dbReference type="PANTHER" id="PTHR45339:SF5">
    <property type="entry name" value="HISTIDINE KINASE"/>
    <property type="match status" value="1"/>
</dbReference>
<feature type="coiled-coil region" evidence="10">
    <location>
        <begin position="228"/>
        <end position="280"/>
    </location>
</feature>
<reference evidence="17" key="1">
    <citation type="journal article" date="2019" name="Int. J. Syst. Evol. Microbiol.">
        <title>The Global Catalogue of Microorganisms (GCM) 10K type strain sequencing project: providing services to taxonomists for standard genome sequencing and annotation.</title>
        <authorList>
            <consortium name="The Broad Institute Genomics Platform"/>
            <consortium name="The Broad Institute Genome Sequencing Center for Infectious Disease"/>
            <person name="Wu L."/>
            <person name="Ma J."/>
        </authorList>
    </citation>
    <scope>NUCLEOTIDE SEQUENCE [LARGE SCALE GENOMIC DNA]</scope>
    <source>
        <strain evidence="17">JCM 17805</strain>
    </source>
</reference>
<evidence type="ECO:0000313" key="16">
    <source>
        <dbReference type="EMBL" id="GAA4650038.1"/>
    </source>
</evidence>
<dbReference type="Pfam" id="PF00672">
    <property type="entry name" value="HAMP"/>
    <property type="match status" value="1"/>
</dbReference>
<evidence type="ECO:0000259" key="15">
    <source>
        <dbReference type="PROSITE" id="PS50894"/>
    </source>
</evidence>
<dbReference type="PROSITE" id="PS50109">
    <property type="entry name" value="HIS_KIN"/>
    <property type="match status" value="1"/>
</dbReference>
<keyword evidence="4 9" id="KW-0597">Phosphoprotein</keyword>
<dbReference type="EC" id="2.7.13.3" evidence="3"/>
<dbReference type="Pfam" id="PF02518">
    <property type="entry name" value="HATPase_c"/>
    <property type="match status" value="1"/>
</dbReference>
<dbReference type="CDD" id="cd17546">
    <property type="entry name" value="REC_hyHK_CKI1_RcsC-like"/>
    <property type="match status" value="1"/>
</dbReference>
<feature type="domain" description="Histidine kinase" evidence="12">
    <location>
        <begin position="290"/>
        <end position="513"/>
    </location>
</feature>
<dbReference type="InterPro" id="IPR008207">
    <property type="entry name" value="Sig_transdc_His_kin_Hpt_dom"/>
</dbReference>
<keyword evidence="6" id="KW-0418">Kinase</keyword>
<evidence type="ECO:0000313" key="17">
    <source>
        <dbReference type="Proteomes" id="UP001500604"/>
    </source>
</evidence>
<name>A0ABP8V1D9_9GAMM</name>
<dbReference type="CDD" id="cd06225">
    <property type="entry name" value="HAMP"/>
    <property type="match status" value="1"/>
</dbReference>
<keyword evidence="11" id="KW-1133">Transmembrane helix</keyword>
<keyword evidence="11" id="KW-0472">Membrane</keyword>
<comment type="subcellular location">
    <subcellularLocation>
        <location evidence="2">Membrane</location>
    </subcellularLocation>
</comment>
<feature type="modified residue" description="Phosphohistidine" evidence="8">
    <location>
        <position position="877"/>
    </location>
</feature>
<evidence type="ECO:0000256" key="6">
    <source>
        <dbReference type="ARBA" id="ARBA00022777"/>
    </source>
</evidence>
<dbReference type="SMART" id="SM00073">
    <property type="entry name" value="HPT"/>
    <property type="match status" value="1"/>
</dbReference>
<dbReference type="Proteomes" id="UP001500604">
    <property type="component" value="Unassembled WGS sequence"/>
</dbReference>
<keyword evidence="7" id="KW-0902">Two-component regulatory system</keyword>
<dbReference type="SMART" id="SM00304">
    <property type="entry name" value="HAMP"/>
    <property type="match status" value="1"/>
</dbReference>
<feature type="domain" description="HAMP" evidence="14">
    <location>
        <begin position="183"/>
        <end position="236"/>
    </location>
</feature>
<feature type="modified residue" description="4-aspartylphosphate" evidence="9">
    <location>
        <position position="584"/>
    </location>
</feature>
<evidence type="ECO:0000256" key="3">
    <source>
        <dbReference type="ARBA" id="ARBA00012438"/>
    </source>
</evidence>
<dbReference type="PROSITE" id="PS50110">
    <property type="entry name" value="RESPONSE_REGULATORY"/>
    <property type="match status" value="2"/>
</dbReference>
<proteinExistence type="predicted"/>
<accession>A0ABP8V1D9</accession>
<dbReference type="Gene3D" id="3.40.50.2300">
    <property type="match status" value="2"/>
</dbReference>
<dbReference type="PRINTS" id="PR00344">
    <property type="entry name" value="BCTRLSENSOR"/>
</dbReference>
<dbReference type="PROSITE" id="PS50894">
    <property type="entry name" value="HPT"/>
    <property type="match status" value="1"/>
</dbReference>
<dbReference type="Pfam" id="PF01627">
    <property type="entry name" value="Hpt"/>
    <property type="match status" value="1"/>
</dbReference>
<keyword evidence="11" id="KW-0812">Transmembrane</keyword>
<dbReference type="InterPro" id="IPR005467">
    <property type="entry name" value="His_kinase_dom"/>
</dbReference>
<dbReference type="SUPFAM" id="SSF47384">
    <property type="entry name" value="Homodimeric domain of signal transducing histidine kinase"/>
    <property type="match status" value="1"/>
</dbReference>
<dbReference type="InterPro" id="IPR003594">
    <property type="entry name" value="HATPase_dom"/>
</dbReference>
<dbReference type="CDD" id="cd00082">
    <property type="entry name" value="HisKA"/>
    <property type="match status" value="1"/>
</dbReference>
<comment type="caution">
    <text evidence="16">The sequence shown here is derived from an EMBL/GenBank/DDBJ whole genome shotgun (WGS) entry which is preliminary data.</text>
</comment>
<evidence type="ECO:0000259" key="13">
    <source>
        <dbReference type="PROSITE" id="PS50110"/>
    </source>
</evidence>
<keyword evidence="10" id="KW-0175">Coiled coil</keyword>
<dbReference type="SUPFAM" id="SSF47226">
    <property type="entry name" value="Histidine-containing phosphotransfer domain, HPT domain"/>
    <property type="match status" value="1"/>
</dbReference>
<dbReference type="Pfam" id="PF00512">
    <property type="entry name" value="HisKA"/>
    <property type="match status" value="1"/>
</dbReference>
<dbReference type="SMART" id="SM00448">
    <property type="entry name" value="REC"/>
    <property type="match status" value="2"/>
</dbReference>
<dbReference type="Gene3D" id="6.10.340.10">
    <property type="match status" value="1"/>
</dbReference>
<dbReference type="InterPro" id="IPR004358">
    <property type="entry name" value="Sig_transdc_His_kin-like_C"/>
</dbReference>
<dbReference type="InterPro" id="IPR036097">
    <property type="entry name" value="HisK_dim/P_sf"/>
</dbReference>
<protein>
    <recommendedName>
        <fullName evidence="3">histidine kinase</fullName>
        <ecNumber evidence="3">2.7.13.3</ecNumber>
    </recommendedName>
</protein>
<evidence type="ECO:0000259" key="14">
    <source>
        <dbReference type="PROSITE" id="PS50885"/>
    </source>
</evidence>
<gene>
    <name evidence="16" type="ORF">GCM10023116_23210</name>
</gene>
<sequence length="934" mass="104331">MFTFGRVSIERKLRYAMMTTAEIGLLITLLVYSISDYVKSRDAMTERIQNLVEVISRNSAMSVHAGDANLSKQHIGTLHGIKSVEEAHLVGSDGKILASFFRDGNPKARLTPSLYKTKSIDIQDEWMDVAGPIYYGNDLIGTVVIRADLAVLKQQMTLNLLAALMIAILAIIFSYLAAHRLQKVISKPIVRLADTMKQVSTCQVYVSTLEKQSDDEIGQLYERFNEMLEQIRKRDEQLSVHREELEKTVELRTTALNLANENLKHAINEANEAKEVALEAAKAKSAFLANMSHEIRTPMNGVLGMLELLRDTELDNSQLDYLETAYGSADALLGIINDILDFSKIEAGKLELEQIDTQIGALAEDVSTLLASKAREKRIELGCYTDVKLPFILKADPVRLRQILTNLLGNAVKFTEKGEVVVRVLLISNDGSIARVRFEVRDTGIGIAPDVIPKLFTPFTQADGSTTRKFGGTGLGLTISRQLVELMGGQLQITSELNKGSCFFFDVDLPVSEQQHDIDSPTNQDLTGTYALIVDDNKTNRDILKHYLTAWGIDHSEAEDGERALDKMRDAIVAGRPFDIIYLDMQMPGIDGVTVSKTIEADSQLRTTHRIMLTSTGHMSEQERRDAFLAGALTKPYRQAQLHKLTQQVMGNQKIDQPVQKQNTTKESMDIFSENTSLLLVEDNVVNQKVALAMLKKAGLTADVAENGRLAVEAWTNKHYDLILMDCQMPEMSGYEATGLIRQKEQEQGNQQHTPIVAMTANAMEGDREKCLAAGMDDYLSKPIKADVLKDMLIKWLESPEEKEQSVMVRQHTGDQDDNLHEKPLLNRETLEQLRMVMEEEFDLLINSYLEDSPKLVEDTLSAARNMDIKVFTRASHTLKSSSQNLGADRLGELASQLEKNGREKNLSEVRPLLKKLEAVFQATCEELKNSLNG</sequence>